<sequence>MSKLKLTENCRMASQPINKFSSSVSLKNSRKPVARVRLCHTVPMSLSHVPSSARIARATSVGRALFPHTNKPITHVARQSRQRVAQKLRCFPGPGKYKGWFIPLKF</sequence>
<gene>
    <name evidence="1" type="ORF">AVEN_114723_1</name>
</gene>
<keyword evidence="2" id="KW-1185">Reference proteome</keyword>
<accession>A0A4Y2WMU1</accession>
<comment type="caution">
    <text evidence="1">The sequence shown here is derived from an EMBL/GenBank/DDBJ whole genome shotgun (WGS) entry which is preliminary data.</text>
</comment>
<evidence type="ECO:0000313" key="2">
    <source>
        <dbReference type="Proteomes" id="UP000499080"/>
    </source>
</evidence>
<proteinExistence type="predicted"/>
<reference evidence="1 2" key="1">
    <citation type="journal article" date="2019" name="Sci. Rep.">
        <title>Orb-weaving spider Araneus ventricosus genome elucidates the spidroin gene catalogue.</title>
        <authorList>
            <person name="Kono N."/>
            <person name="Nakamura H."/>
            <person name="Ohtoshi R."/>
            <person name="Moran D.A.P."/>
            <person name="Shinohara A."/>
            <person name="Yoshida Y."/>
            <person name="Fujiwara M."/>
            <person name="Mori M."/>
            <person name="Tomita M."/>
            <person name="Arakawa K."/>
        </authorList>
    </citation>
    <scope>NUCLEOTIDE SEQUENCE [LARGE SCALE GENOMIC DNA]</scope>
</reference>
<dbReference type="EMBL" id="BGPR01063076">
    <property type="protein sequence ID" value="GBO38381.1"/>
    <property type="molecule type" value="Genomic_DNA"/>
</dbReference>
<dbReference type="Proteomes" id="UP000499080">
    <property type="component" value="Unassembled WGS sequence"/>
</dbReference>
<dbReference type="AlphaFoldDB" id="A0A4Y2WMU1"/>
<name>A0A4Y2WMU1_ARAVE</name>
<protein>
    <submittedName>
        <fullName evidence="1">Uncharacterized protein</fullName>
    </submittedName>
</protein>
<evidence type="ECO:0000313" key="1">
    <source>
        <dbReference type="EMBL" id="GBO38381.1"/>
    </source>
</evidence>
<organism evidence="1 2">
    <name type="scientific">Araneus ventricosus</name>
    <name type="common">Orbweaver spider</name>
    <name type="synonym">Epeira ventricosa</name>
    <dbReference type="NCBI Taxonomy" id="182803"/>
    <lineage>
        <taxon>Eukaryota</taxon>
        <taxon>Metazoa</taxon>
        <taxon>Ecdysozoa</taxon>
        <taxon>Arthropoda</taxon>
        <taxon>Chelicerata</taxon>
        <taxon>Arachnida</taxon>
        <taxon>Araneae</taxon>
        <taxon>Araneomorphae</taxon>
        <taxon>Entelegynae</taxon>
        <taxon>Araneoidea</taxon>
        <taxon>Araneidae</taxon>
        <taxon>Araneus</taxon>
    </lineage>
</organism>